<dbReference type="PANTHER" id="PTHR10722">
    <property type="entry name" value="60S RIBOSOMAL PROTEIN L19"/>
    <property type="match status" value="1"/>
</dbReference>
<dbReference type="GO" id="GO:0003723">
    <property type="term" value="F:RNA binding"/>
    <property type="evidence" value="ECO:0007669"/>
    <property type="project" value="InterPro"/>
</dbReference>
<evidence type="ECO:0000259" key="6">
    <source>
        <dbReference type="SMART" id="SM01416"/>
    </source>
</evidence>
<dbReference type="FunFam" id="1.10.1650.10:FF:000001">
    <property type="entry name" value="Ribosomal protein L19"/>
    <property type="match status" value="1"/>
</dbReference>
<dbReference type="Gene3D" id="1.10.1200.240">
    <property type="match status" value="1"/>
</dbReference>
<evidence type="ECO:0000313" key="8">
    <source>
        <dbReference type="Proteomes" id="UP000694569"/>
    </source>
</evidence>
<evidence type="ECO:0000256" key="1">
    <source>
        <dbReference type="ARBA" id="ARBA00011082"/>
    </source>
</evidence>
<dbReference type="InterPro" id="IPR000196">
    <property type="entry name" value="Ribosomal_eL19_dom"/>
</dbReference>
<reference evidence="7" key="2">
    <citation type="submission" date="2025-09" db="UniProtKB">
        <authorList>
            <consortium name="Ensembl"/>
        </authorList>
    </citation>
    <scope>IDENTIFICATION</scope>
</reference>
<reference evidence="7" key="1">
    <citation type="submission" date="2025-08" db="UniProtKB">
        <authorList>
            <consortium name="Ensembl"/>
        </authorList>
    </citation>
    <scope>IDENTIFICATION</scope>
</reference>
<sequence length="166" mass="19245">MSMLRLQKRLASSVLRQEVWLDPNKITNARSRQQIWKLIKDGLIIRKPGTVHVHACCCKNTLILSWMSILGCLLRRYCESILDAHVYHSLYLKVKGTLCKNECILMEHKRKAEIARSCWLIRLKHAGPRQRSESFTKRDFRMESIGCQISKKERIACVYSNGITSG</sequence>
<dbReference type="InterPro" id="IPR015972">
    <property type="entry name" value="Ribosomal_eL19_dom1"/>
</dbReference>
<evidence type="ECO:0000313" key="7">
    <source>
        <dbReference type="Ensembl" id="ENSLLEP00000046616.1"/>
    </source>
</evidence>
<keyword evidence="8" id="KW-1185">Reference proteome</keyword>
<comment type="similarity">
    <text evidence="1">Belongs to the eukaryotic ribosomal protein eL19 family.</text>
</comment>
<dbReference type="GO" id="GO:0003735">
    <property type="term" value="F:structural constituent of ribosome"/>
    <property type="evidence" value="ECO:0007669"/>
    <property type="project" value="InterPro"/>
</dbReference>
<dbReference type="InterPro" id="IPR035970">
    <property type="entry name" value="60S_ribosomal_eL19_sf"/>
</dbReference>
<evidence type="ECO:0000256" key="2">
    <source>
        <dbReference type="ARBA" id="ARBA00022980"/>
    </source>
</evidence>
<dbReference type="Proteomes" id="UP000694569">
    <property type="component" value="Unplaced"/>
</dbReference>
<dbReference type="AlphaFoldDB" id="A0A8C5R444"/>
<evidence type="ECO:0000256" key="5">
    <source>
        <dbReference type="ARBA" id="ARBA00035324"/>
    </source>
</evidence>
<dbReference type="SMART" id="SM01416">
    <property type="entry name" value="Ribosomal_L19e"/>
    <property type="match status" value="1"/>
</dbReference>
<organism evidence="7 8">
    <name type="scientific">Leptobrachium leishanense</name>
    <name type="common">Leishan spiny toad</name>
    <dbReference type="NCBI Taxonomy" id="445787"/>
    <lineage>
        <taxon>Eukaryota</taxon>
        <taxon>Metazoa</taxon>
        <taxon>Chordata</taxon>
        <taxon>Craniata</taxon>
        <taxon>Vertebrata</taxon>
        <taxon>Euteleostomi</taxon>
        <taxon>Amphibia</taxon>
        <taxon>Batrachia</taxon>
        <taxon>Anura</taxon>
        <taxon>Pelobatoidea</taxon>
        <taxon>Megophryidae</taxon>
        <taxon>Leptobrachium</taxon>
    </lineage>
</organism>
<keyword evidence="2" id="KW-0689">Ribosomal protein</keyword>
<dbReference type="GO" id="GO:0006412">
    <property type="term" value="P:translation"/>
    <property type="evidence" value="ECO:0007669"/>
    <property type="project" value="InterPro"/>
</dbReference>
<keyword evidence="3" id="KW-0687">Ribonucleoprotein</keyword>
<accession>A0A8C5R444</accession>
<dbReference type="Gene3D" id="1.10.1650.10">
    <property type="match status" value="1"/>
</dbReference>
<dbReference type="InterPro" id="IPR057259">
    <property type="entry name" value="Ribosomal_L19e"/>
</dbReference>
<dbReference type="GeneTree" id="ENSGT00390000012628"/>
<dbReference type="Pfam" id="PF01280">
    <property type="entry name" value="Ribosomal_L19e"/>
    <property type="match status" value="1"/>
</dbReference>
<evidence type="ECO:0000256" key="3">
    <source>
        <dbReference type="ARBA" id="ARBA00023274"/>
    </source>
</evidence>
<dbReference type="SUPFAM" id="SSF48140">
    <property type="entry name" value="Ribosomal protein L19 (L19e)"/>
    <property type="match status" value="1"/>
</dbReference>
<protein>
    <recommendedName>
        <fullName evidence="4">Large ribosomal subunit protein eL19</fullName>
    </recommendedName>
    <alternativeName>
        <fullName evidence="5">60S ribosomal protein L19</fullName>
    </alternativeName>
</protein>
<dbReference type="InterPro" id="IPR039547">
    <property type="entry name" value="Ribosomal_eL19"/>
</dbReference>
<dbReference type="GO" id="GO:0022625">
    <property type="term" value="C:cytosolic large ribosomal subunit"/>
    <property type="evidence" value="ECO:0007669"/>
    <property type="project" value="InterPro"/>
</dbReference>
<evidence type="ECO:0000256" key="4">
    <source>
        <dbReference type="ARBA" id="ARBA00035217"/>
    </source>
</evidence>
<dbReference type="Ensembl" id="ENSLLET00000048458.1">
    <property type="protein sequence ID" value="ENSLLEP00000046616.1"/>
    <property type="gene ID" value="ENSLLEG00000029516.1"/>
</dbReference>
<name>A0A8C5R444_9ANUR</name>
<feature type="domain" description="Large ribosomal subunit protein eL19" evidence="6">
    <location>
        <begin position="3"/>
        <end position="113"/>
    </location>
</feature>
<dbReference type="OrthoDB" id="5407653at2759"/>
<proteinExistence type="inferred from homology"/>